<feature type="compositionally biased region" description="Basic and acidic residues" evidence="8">
    <location>
        <begin position="999"/>
        <end position="1010"/>
    </location>
</feature>
<dbReference type="GO" id="GO:0005634">
    <property type="term" value="C:nucleus"/>
    <property type="evidence" value="ECO:0007669"/>
    <property type="project" value="TreeGrafter"/>
</dbReference>
<evidence type="ECO:0000256" key="4">
    <source>
        <dbReference type="ARBA" id="ARBA00022670"/>
    </source>
</evidence>
<dbReference type="Gene3D" id="3.90.70.10">
    <property type="entry name" value="Cysteine proteinases"/>
    <property type="match status" value="1"/>
</dbReference>
<dbReference type="SUPFAM" id="SSF54001">
    <property type="entry name" value="Cysteine proteinases"/>
    <property type="match status" value="1"/>
</dbReference>
<dbReference type="InterPro" id="IPR001394">
    <property type="entry name" value="Peptidase_C19_UCH"/>
</dbReference>
<feature type="region of interest" description="Disordered" evidence="8">
    <location>
        <begin position="942"/>
        <end position="1091"/>
    </location>
</feature>
<evidence type="ECO:0000256" key="7">
    <source>
        <dbReference type="ARBA" id="ARBA00022807"/>
    </source>
</evidence>
<dbReference type="FunFam" id="3.90.70.10:FF:000016">
    <property type="entry name" value="Ubiquitin carboxyl-terminal hydrolase 36"/>
    <property type="match status" value="1"/>
</dbReference>
<reference evidence="10 11" key="1">
    <citation type="submission" date="2020-02" db="EMBL/GenBank/DDBJ databases">
        <title>A chromosome-scale genome assembly of the black bullhead catfish (Ameiurus melas).</title>
        <authorList>
            <person name="Wen M."/>
            <person name="Zham M."/>
            <person name="Cabau C."/>
            <person name="Klopp C."/>
            <person name="Donnadieu C."/>
            <person name="Roques C."/>
            <person name="Bouchez O."/>
            <person name="Lampietro C."/>
            <person name="Jouanno E."/>
            <person name="Herpin A."/>
            <person name="Louis A."/>
            <person name="Berthelot C."/>
            <person name="Parey E."/>
            <person name="Roest-Crollius H."/>
            <person name="Braasch I."/>
            <person name="Postlethwait J."/>
            <person name="Robinson-Rechavi M."/>
            <person name="Echchiki A."/>
            <person name="Begum T."/>
            <person name="Montfort J."/>
            <person name="Schartl M."/>
            <person name="Bobe J."/>
            <person name="Guiguen Y."/>
        </authorList>
    </citation>
    <scope>NUCLEOTIDE SEQUENCE [LARGE SCALE GENOMIC DNA]</scope>
    <source>
        <strain evidence="10">M_S1</strain>
        <tissue evidence="10">Blood</tissue>
    </source>
</reference>
<accession>A0A7J6AUL7</accession>
<feature type="compositionally biased region" description="Low complexity" evidence="8">
    <location>
        <begin position="620"/>
        <end position="629"/>
    </location>
</feature>
<dbReference type="InterPro" id="IPR050164">
    <property type="entry name" value="Peptidase_C19"/>
</dbReference>
<keyword evidence="6" id="KW-0378">Hydrolase</keyword>
<feature type="compositionally biased region" description="Acidic residues" evidence="8">
    <location>
        <begin position="584"/>
        <end position="593"/>
    </location>
</feature>
<keyword evidence="3" id="KW-0597">Phosphoprotein</keyword>
<dbReference type="InterPro" id="IPR028889">
    <property type="entry name" value="USP"/>
</dbReference>
<name>A0A7J6AUL7_AMEME</name>
<evidence type="ECO:0000256" key="2">
    <source>
        <dbReference type="ARBA" id="ARBA00012759"/>
    </source>
</evidence>
<organism evidence="10 11">
    <name type="scientific">Ameiurus melas</name>
    <name type="common">Black bullhead</name>
    <name type="synonym">Silurus melas</name>
    <dbReference type="NCBI Taxonomy" id="219545"/>
    <lineage>
        <taxon>Eukaryota</taxon>
        <taxon>Metazoa</taxon>
        <taxon>Chordata</taxon>
        <taxon>Craniata</taxon>
        <taxon>Vertebrata</taxon>
        <taxon>Euteleostomi</taxon>
        <taxon>Actinopterygii</taxon>
        <taxon>Neopterygii</taxon>
        <taxon>Teleostei</taxon>
        <taxon>Ostariophysi</taxon>
        <taxon>Siluriformes</taxon>
        <taxon>Ictaluridae</taxon>
        <taxon>Ameiurus</taxon>
    </lineage>
</organism>
<feature type="compositionally biased region" description="Low complexity" evidence="8">
    <location>
        <begin position="27"/>
        <end position="38"/>
    </location>
</feature>
<dbReference type="GO" id="GO:0006508">
    <property type="term" value="P:proteolysis"/>
    <property type="evidence" value="ECO:0007669"/>
    <property type="project" value="UniProtKB-KW"/>
</dbReference>
<dbReference type="AlphaFoldDB" id="A0A7J6AUL7"/>
<comment type="catalytic activity">
    <reaction evidence="1">
        <text>Thiol-dependent hydrolysis of ester, thioester, amide, peptide and isopeptide bonds formed by the C-terminal Gly of ubiquitin (a 76-residue protein attached to proteins as an intracellular targeting signal).</text>
        <dbReference type="EC" id="3.4.19.12"/>
    </reaction>
</comment>
<dbReference type="PROSITE" id="PS00973">
    <property type="entry name" value="USP_2"/>
    <property type="match status" value="1"/>
</dbReference>
<keyword evidence="11" id="KW-1185">Reference proteome</keyword>
<gene>
    <name evidence="10" type="ORF">AMELA_G00114560</name>
</gene>
<feature type="compositionally biased region" description="Low complexity" evidence="8">
    <location>
        <begin position="478"/>
        <end position="505"/>
    </location>
</feature>
<keyword evidence="5" id="KW-0833">Ubl conjugation pathway</keyword>
<dbReference type="PROSITE" id="PS50235">
    <property type="entry name" value="USP_3"/>
    <property type="match status" value="1"/>
</dbReference>
<evidence type="ECO:0000256" key="6">
    <source>
        <dbReference type="ARBA" id="ARBA00022801"/>
    </source>
</evidence>
<dbReference type="InterPro" id="IPR038765">
    <property type="entry name" value="Papain-like_cys_pep_sf"/>
</dbReference>
<evidence type="ECO:0000256" key="1">
    <source>
        <dbReference type="ARBA" id="ARBA00000707"/>
    </source>
</evidence>
<feature type="compositionally biased region" description="Polar residues" evidence="8">
    <location>
        <begin position="729"/>
        <end position="773"/>
    </location>
</feature>
<feature type="region of interest" description="Disordered" evidence="8">
    <location>
        <begin position="537"/>
        <end position="909"/>
    </location>
</feature>
<protein>
    <recommendedName>
        <fullName evidence="2">ubiquitinyl hydrolase 1</fullName>
        <ecNumber evidence="2">3.4.19.12</ecNumber>
    </recommendedName>
</protein>
<evidence type="ECO:0000256" key="5">
    <source>
        <dbReference type="ARBA" id="ARBA00022786"/>
    </source>
</evidence>
<proteinExistence type="predicted"/>
<feature type="region of interest" description="Disordered" evidence="8">
    <location>
        <begin position="417"/>
        <end position="522"/>
    </location>
</feature>
<dbReference type="Proteomes" id="UP000593565">
    <property type="component" value="Unassembled WGS sequence"/>
</dbReference>
<evidence type="ECO:0000256" key="3">
    <source>
        <dbReference type="ARBA" id="ARBA00022553"/>
    </source>
</evidence>
<evidence type="ECO:0000256" key="8">
    <source>
        <dbReference type="SAM" id="MobiDB-lite"/>
    </source>
</evidence>
<feature type="compositionally biased region" description="Basic and acidic residues" evidence="8">
    <location>
        <begin position="1027"/>
        <end position="1052"/>
    </location>
</feature>
<feature type="compositionally biased region" description="Basic residues" evidence="8">
    <location>
        <begin position="1016"/>
        <end position="1026"/>
    </location>
</feature>
<feature type="compositionally biased region" description="Basic residues" evidence="8">
    <location>
        <begin position="984"/>
        <end position="998"/>
    </location>
</feature>
<feature type="compositionally biased region" description="Basic residues" evidence="8">
    <location>
        <begin position="894"/>
        <end position="903"/>
    </location>
</feature>
<dbReference type="GO" id="GO:0004843">
    <property type="term" value="F:cysteine-type deubiquitinase activity"/>
    <property type="evidence" value="ECO:0007669"/>
    <property type="project" value="UniProtKB-EC"/>
</dbReference>
<feature type="compositionally biased region" description="Low complexity" evidence="8">
    <location>
        <begin position="539"/>
        <end position="561"/>
    </location>
</feature>
<feature type="region of interest" description="Disordered" evidence="8">
    <location>
        <begin position="1"/>
        <end position="38"/>
    </location>
</feature>
<feature type="compositionally biased region" description="Basic and acidic residues" evidence="8">
    <location>
        <begin position="1"/>
        <end position="13"/>
    </location>
</feature>
<evidence type="ECO:0000313" key="11">
    <source>
        <dbReference type="Proteomes" id="UP000593565"/>
    </source>
</evidence>
<dbReference type="Pfam" id="PF00443">
    <property type="entry name" value="UCH"/>
    <property type="match status" value="1"/>
</dbReference>
<dbReference type="GO" id="GO:0005829">
    <property type="term" value="C:cytosol"/>
    <property type="evidence" value="ECO:0007669"/>
    <property type="project" value="TreeGrafter"/>
</dbReference>
<feature type="domain" description="USP" evidence="9">
    <location>
        <begin position="109"/>
        <end position="409"/>
    </location>
</feature>
<feature type="compositionally biased region" description="Basic and acidic residues" evidence="8">
    <location>
        <begin position="1062"/>
        <end position="1091"/>
    </location>
</feature>
<feature type="compositionally biased region" description="Basic and acidic residues" evidence="8">
    <location>
        <begin position="833"/>
        <end position="871"/>
    </location>
</feature>
<keyword evidence="4" id="KW-0645">Protease</keyword>
<evidence type="ECO:0000259" key="9">
    <source>
        <dbReference type="PROSITE" id="PS50235"/>
    </source>
</evidence>
<dbReference type="CDD" id="cd02661">
    <property type="entry name" value="Peptidase_C19E"/>
    <property type="match status" value="1"/>
</dbReference>
<dbReference type="GO" id="GO:0016579">
    <property type="term" value="P:protein deubiquitination"/>
    <property type="evidence" value="ECO:0007669"/>
    <property type="project" value="InterPro"/>
</dbReference>
<feature type="compositionally biased region" description="Basic and acidic residues" evidence="8">
    <location>
        <begin position="881"/>
        <end position="893"/>
    </location>
</feature>
<dbReference type="PANTHER" id="PTHR24006">
    <property type="entry name" value="UBIQUITIN CARBOXYL-TERMINAL HYDROLASE"/>
    <property type="match status" value="1"/>
</dbReference>
<feature type="compositionally biased region" description="Polar residues" evidence="8">
    <location>
        <begin position="635"/>
        <end position="648"/>
    </location>
</feature>
<dbReference type="InterPro" id="IPR018200">
    <property type="entry name" value="USP_CS"/>
</dbReference>
<dbReference type="EC" id="3.4.19.12" evidence="2"/>
<feature type="compositionally biased region" description="Polar residues" evidence="8">
    <location>
        <begin position="562"/>
        <end position="577"/>
    </location>
</feature>
<dbReference type="PROSITE" id="PS00972">
    <property type="entry name" value="USP_1"/>
    <property type="match status" value="1"/>
</dbReference>
<dbReference type="PANTHER" id="PTHR24006:SF727">
    <property type="entry name" value="UBIQUITIN CARBOXYL-TERMINAL HYDROLASE 42"/>
    <property type="match status" value="1"/>
</dbReference>
<comment type="caution">
    <text evidence="10">The sequence shown here is derived from an EMBL/GenBank/DDBJ whole genome shotgun (WGS) entry which is preliminary data.</text>
</comment>
<dbReference type="GO" id="GO:0042981">
    <property type="term" value="P:regulation of apoptotic process"/>
    <property type="evidence" value="ECO:0007669"/>
    <property type="project" value="TreeGrafter"/>
</dbReference>
<feature type="compositionally biased region" description="Basic and acidic residues" evidence="8">
    <location>
        <begin position="813"/>
        <end position="826"/>
    </location>
</feature>
<sequence>MTIVDKASEKSDFESAQCKHSSSLTPVSSGGVDNGSSSWSVDSSTAELSRAMATCVEVAVYGGTTTLPAERTNEQVAMSFGDGITLPQKVLFPSERLSLKWTQVHRIGAGLQNLGNTCFLNSALQCLSYTAPLANYMLSREHSRTCHEPGFCMLCTMQNHIIQVFANSGNAIKPLGVLHELKRIAKHFRCGNQEDAHEFLRYTVDAMQKACLPSNKLDRQTQATTLIHQIFGGYLRSRVKCGNCKAVSDTFDPYLDIALDIKNAPTITKALEQFVKAEQLDWENAYKCSTCKEMVQASKRLSIHRNSNVLTISLKRFANFNGGKISKDVRYSECLDLRPYMSQSHGESQIYGLYAVLVHSGFSCYAGHYYSYVKASNGQWYQMNDSSVTPTDLRSVLNQQAYLLFYIKQGSTDLKSGDSTQIGFTPGHSSPRPVVTPKLNGHSYTSSSIIGPQLPPHMLKNNSYVNGNGSSKEHHSGSKPSSSDVSGVTKAASNLSHSSTSSSASQQPVQPTGIPEPQKRPKMSFVVGYGKVVRCNRTPSTSSSSSLSASYSQPQSSSSTSKFQRSKQVNGTSSYRSATFLVPYDEESSEESDQESRVMDNGTAKPYGIAKAASGDAGMHSSHSHCSSSLLPERNGSNSFSESHTEANGSGHGDLNGYHKVNGFKHPDKASDSPTSESSVSDTNSLDSQSASSSKSEGLLSSTPSMERANPLTDPLTKPVSHPVPTPGADTQTLAKPSEVTNSTQAALTEASSQVKSTAESTLSYPSLTQQASDELALSNKSRVETESVNGANGKDDVKTCQSGKPSSWEGKSPAEHQEHDRDLKQPHVSSATKDRDKDKENHQNYRELQDRSREHYGHGHRPEREYYPHKEHSRSHHRGKEGARCRDRYAYHRRDHHYKRGRSRDWERDRRYHSLHCSSNRYYRELGWRRAREDSRDRWHYNEEQSSNRANPSSPRSTSPSLRHRTRNLSLSGEDSTSEERRAKKYKKSKKRNKDKHRSSERDVSDKNLDSGASLHKKKKKKKRRREAEDGARRERQSTLSSDKRDWNGKERRSHKRHHSSDRDGSPHRAKLSRTEDHHQLNGHSADDGVNRYNGYVQGFYILMWRRQWRDRPCAMQIKQQLLETCLRPKISEDKEELDTF</sequence>
<feature type="compositionally biased region" description="Low complexity" evidence="8">
    <location>
        <begin position="948"/>
        <end position="962"/>
    </location>
</feature>
<keyword evidence="7" id="KW-0788">Thiol protease</keyword>
<feature type="compositionally biased region" description="Low complexity" evidence="8">
    <location>
        <begin position="672"/>
        <end position="705"/>
    </location>
</feature>
<evidence type="ECO:0000313" key="10">
    <source>
        <dbReference type="EMBL" id="KAF4085218.1"/>
    </source>
</evidence>
<dbReference type="EMBL" id="JAAGNN010000009">
    <property type="protein sequence ID" value="KAF4085218.1"/>
    <property type="molecule type" value="Genomic_DNA"/>
</dbReference>